<keyword evidence="1" id="KW-0732">Signal</keyword>
<dbReference type="GO" id="GO:0005886">
    <property type="term" value="C:plasma membrane"/>
    <property type="evidence" value="ECO:0007669"/>
    <property type="project" value="TreeGrafter"/>
</dbReference>
<dbReference type="InterPro" id="IPR013106">
    <property type="entry name" value="Ig_V-set"/>
</dbReference>
<feature type="transmembrane region" description="Helical" evidence="6">
    <location>
        <begin position="163"/>
        <end position="183"/>
    </location>
</feature>
<keyword evidence="6" id="KW-0472">Membrane</keyword>
<dbReference type="GO" id="GO:0002682">
    <property type="term" value="P:regulation of immune system process"/>
    <property type="evidence" value="ECO:0007669"/>
    <property type="project" value="TreeGrafter"/>
</dbReference>
<protein>
    <submittedName>
        <fullName evidence="9">Carcinoembryonic antigen-related cell adhesion molecule 4-like isoform X1</fullName>
    </submittedName>
</protein>
<dbReference type="SMART" id="SM00409">
    <property type="entry name" value="IG"/>
    <property type="match status" value="1"/>
</dbReference>
<dbReference type="InterPro" id="IPR013783">
    <property type="entry name" value="Ig-like_fold"/>
</dbReference>
<dbReference type="Proteomes" id="UP000515140">
    <property type="component" value="Unplaced"/>
</dbReference>
<feature type="compositionally biased region" description="Low complexity" evidence="5">
    <location>
        <begin position="228"/>
        <end position="240"/>
    </location>
</feature>
<dbReference type="KEGG" id="pcw:110219718"/>
<accession>A0A6P5LL35</accession>
<reference evidence="9" key="1">
    <citation type="submission" date="2025-08" db="UniProtKB">
        <authorList>
            <consortium name="RefSeq"/>
        </authorList>
    </citation>
    <scope>IDENTIFICATION</scope>
    <source>
        <tissue evidence="9">Spleen</tissue>
    </source>
</reference>
<dbReference type="Gene3D" id="2.60.40.10">
    <property type="entry name" value="Immunoglobulins"/>
    <property type="match status" value="1"/>
</dbReference>
<dbReference type="InterPro" id="IPR050831">
    <property type="entry name" value="CEA_cell_adhesion"/>
</dbReference>
<dbReference type="Pfam" id="PF07686">
    <property type="entry name" value="V-set"/>
    <property type="match status" value="1"/>
</dbReference>
<evidence type="ECO:0000313" key="9">
    <source>
        <dbReference type="RefSeq" id="XP_020858967.1"/>
    </source>
</evidence>
<name>A0A6P5LL35_PHACI</name>
<proteinExistence type="inferred from homology"/>
<dbReference type="RefSeq" id="XP_020858967.1">
    <property type="nucleotide sequence ID" value="XM_021003308.1"/>
</dbReference>
<evidence type="ECO:0000256" key="6">
    <source>
        <dbReference type="SAM" id="Phobius"/>
    </source>
</evidence>
<dbReference type="PANTHER" id="PTHR44427:SF1">
    <property type="entry name" value="CARCINOEMBRYONIC ANTIGEN-RELATED CELL ADHESION MOLECULE 1"/>
    <property type="match status" value="1"/>
</dbReference>
<organism evidence="8 9">
    <name type="scientific">Phascolarctos cinereus</name>
    <name type="common">Koala</name>
    <dbReference type="NCBI Taxonomy" id="38626"/>
    <lineage>
        <taxon>Eukaryota</taxon>
        <taxon>Metazoa</taxon>
        <taxon>Chordata</taxon>
        <taxon>Craniata</taxon>
        <taxon>Vertebrata</taxon>
        <taxon>Euteleostomi</taxon>
        <taxon>Mammalia</taxon>
        <taxon>Metatheria</taxon>
        <taxon>Diprotodontia</taxon>
        <taxon>Phascolarctidae</taxon>
        <taxon>Phascolarctos</taxon>
    </lineage>
</organism>
<evidence type="ECO:0000256" key="2">
    <source>
        <dbReference type="ARBA" id="ARBA00023180"/>
    </source>
</evidence>
<dbReference type="InParanoid" id="A0A6P5LL35"/>
<keyword evidence="3" id="KW-0393">Immunoglobulin domain</keyword>
<feature type="region of interest" description="Disordered" evidence="5">
    <location>
        <begin position="223"/>
        <end position="242"/>
    </location>
</feature>
<keyword evidence="6" id="KW-0812">Transmembrane</keyword>
<evidence type="ECO:0000256" key="5">
    <source>
        <dbReference type="SAM" id="MobiDB-lite"/>
    </source>
</evidence>
<keyword evidence="6" id="KW-1133">Transmembrane helix</keyword>
<evidence type="ECO:0000256" key="3">
    <source>
        <dbReference type="ARBA" id="ARBA00023319"/>
    </source>
</evidence>
<keyword evidence="2" id="KW-0325">Glycoprotein</keyword>
<dbReference type="AlphaFoldDB" id="A0A6P5LL35"/>
<comment type="similarity">
    <text evidence="4">Belongs to the immunoglobulin superfamily. CEA family.</text>
</comment>
<keyword evidence="8" id="KW-1185">Reference proteome</keyword>
<evidence type="ECO:0000256" key="1">
    <source>
        <dbReference type="ARBA" id="ARBA00022729"/>
    </source>
</evidence>
<evidence type="ECO:0000256" key="4">
    <source>
        <dbReference type="ARBA" id="ARBA00038222"/>
    </source>
</evidence>
<evidence type="ECO:0000313" key="8">
    <source>
        <dbReference type="Proteomes" id="UP000515140"/>
    </source>
</evidence>
<dbReference type="GO" id="GO:0009986">
    <property type="term" value="C:cell surface"/>
    <property type="evidence" value="ECO:0007669"/>
    <property type="project" value="TreeGrafter"/>
</dbReference>
<dbReference type="InterPro" id="IPR036179">
    <property type="entry name" value="Ig-like_dom_sf"/>
</dbReference>
<dbReference type="PANTHER" id="PTHR44427">
    <property type="entry name" value="CARCINOEMBRYONIC ANTIGEN-RELATED CELL ADHESION MOLECULE 19"/>
    <property type="match status" value="1"/>
</dbReference>
<sequence>MESPSETPQSGGSPWKGLLITASILSDWIQPTSAQSDSVSVVPNPPYGAVGSSVTLDIQGSSEQTPSYTWYRGAVGPSNEIAFYQVASGQLTSADSRLNVFSNGSLIIRDLILNDTGDYFVQFLDPTSSKIVTAEGYLAVYAEKSTGGSKGSSLSGGAITSTVIAVLAGVALIGALIYFLFFIKTGRASKLHLLEKNHSTPKHGEANTLYENTVCPKGSALPAQGLGSSSASPEIPSESPYQALDITRVDVYDKINPWKKPQAQEREESP</sequence>
<dbReference type="GeneID" id="110219718"/>
<dbReference type="InterPro" id="IPR003599">
    <property type="entry name" value="Ig_sub"/>
</dbReference>
<feature type="domain" description="Immunoglobulin" evidence="7">
    <location>
        <begin position="43"/>
        <end position="141"/>
    </location>
</feature>
<dbReference type="GO" id="GO:1990782">
    <property type="term" value="F:protein tyrosine kinase binding"/>
    <property type="evidence" value="ECO:0007669"/>
    <property type="project" value="TreeGrafter"/>
</dbReference>
<dbReference type="SUPFAM" id="SSF48726">
    <property type="entry name" value="Immunoglobulin"/>
    <property type="match status" value="1"/>
</dbReference>
<dbReference type="FunCoup" id="A0A6P5LL35">
    <property type="interactions" value="145"/>
</dbReference>
<gene>
    <name evidence="9" type="primary">LOC110219718</name>
</gene>
<evidence type="ECO:0000259" key="7">
    <source>
        <dbReference type="SMART" id="SM00409"/>
    </source>
</evidence>
<dbReference type="GO" id="GO:0007165">
    <property type="term" value="P:signal transduction"/>
    <property type="evidence" value="ECO:0007669"/>
    <property type="project" value="TreeGrafter"/>
</dbReference>